<keyword evidence="9" id="KW-1185">Reference proteome</keyword>
<accession>A0A3G6JC91</accession>
<dbReference type="InterPro" id="IPR036388">
    <property type="entry name" value="WH-like_DNA-bd_sf"/>
</dbReference>
<dbReference type="PANTHER" id="PTHR33602:SF1">
    <property type="entry name" value="REGULATORY PROTEIN RECX FAMILY PROTEIN"/>
    <property type="match status" value="1"/>
</dbReference>
<evidence type="ECO:0000256" key="4">
    <source>
        <dbReference type="ARBA" id="ARBA00022490"/>
    </source>
</evidence>
<dbReference type="Proteomes" id="UP000269019">
    <property type="component" value="Chromosome"/>
</dbReference>
<dbReference type="InterPro" id="IPR053924">
    <property type="entry name" value="RecX_HTH_2nd"/>
</dbReference>
<comment type="subcellular location">
    <subcellularLocation>
        <location evidence="1 5">Cytoplasm</location>
    </subcellularLocation>
</comment>
<dbReference type="PANTHER" id="PTHR33602">
    <property type="entry name" value="REGULATORY PROTEIN RECX FAMILY PROTEIN"/>
    <property type="match status" value="1"/>
</dbReference>
<evidence type="ECO:0000256" key="3">
    <source>
        <dbReference type="ARBA" id="ARBA00018111"/>
    </source>
</evidence>
<dbReference type="InterPro" id="IPR053926">
    <property type="entry name" value="RecX_HTH_1st"/>
</dbReference>
<dbReference type="HAMAP" id="MF_01114">
    <property type="entry name" value="RecX"/>
    <property type="match status" value="1"/>
</dbReference>
<evidence type="ECO:0000313" key="8">
    <source>
        <dbReference type="EMBL" id="AZA13784.1"/>
    </source>
</evidence>
<organism evidence="8 9">
    <name type="scientific">Corynebacterium choanae</name>
    <dbReference type="NCBI Taxonomy" id="1862358"/>
    <lineage>
        <taxon>Bacteria</taxon>
        <taxon>Bacillati</taxon>
        <taxon>Actinomycetota</taxon>
        <taxon>Actinomycetes</taxon>
        <taxon>Mycobacteriales</taxon>
        <taxon>Corynebacteriaceae</taxon>
        <taxon>Corynebacterium</taxon>
    </lineage>
</organism>
<evidence type="ECO:0000259" key="6">
    <source>
        <dbReference type="Pfam" id="PF02631"/>
    </source>
</evidence>
<dbReference type="InterPro" id="IPR003783">
    <property type="entry name" value="Regulatory_RecX"/>
</dbReference>
<evidence type="ECO:0000256" key="2">
    <source>
        <dbReference type="ARBA" id="ARBA00009695"/>
    </source>
</evidence>
<evidence type="ECO:0000256" key="5">
    <source>
        <dbReference type="HAMAP-Rule" id="MF_01114"/>
    </source>
</evidence>
<comment type="similarity">
    <text evidence="2 5">Belongs to the RecX family.</text>
</comment>
<dbReference type="AlphaFoldDB" id="A0A3G6JC91"/>
<protein>
    <recommendedName>
        <fullName evidence="3 5">Regulatory protein RecX</fullName>
    </recommendedName>
</protein>
<dbReference type="GO" id="GO:0006282">
    <property type="term" value="P:regulation of DNA repair"/>
    <property type="evidence" value="ECO:0007669"/>
    <property type="project" value="UniProtKB-UniRule"/>
</dbReference>
<name>A0A3G6JC91_9CORY</name>
<dbReference type="OrthoDB" id="5244465at2"/>
<dbReference type="GO" id="GO:0005737">
    <property type="term" value="C:cytoplasm"/>
    <property type="evidence" value="ECO:0007669"/>
    <property type="project" value="UniProtKB-SubCell"/>
</dbReference>
<sequence length="200" mass="22354">MDAHHKSRKQDIVAKLSAAIAQIDEQPSFSAERVVEQHKAPVKQRALAILNARARSRYELQQRLIAAEFPPELVELVLDDFAQAGLLDDAAFANEWVRQRHERRGKSRSVLDQELREKGVASAIRAAALAQIDDDDERSIAEQLARKKARAITGKPVDFAEYQKLLRRIVGVLARRGFPSGVAMSVAKDALEQRLAELDT</sequence>
<dbReference type="RefSeq" id="WP_123928328.1">
    <property type="nucleotide sequence ID" value="NZ_CP033896.1"/>
</dbReference>
<dbReference type="Gene3D" id="1.10.10.10">
    <property type="entry name" value="Winged helix-like DNA-binding domain superfamily/Winged helix DNA-binding domain"/>
    <property type="match status" value="2"/>
</dbReference>
<dbReference type="Pfam" id="PF21982">
    <property type="entry name" value="RecX_HTH1"/>
    <property type="match status" value="1"/>
</dbReference>
<reference evidence="8 9" key="1">
    <citation type="submission" date="2018-11" db="EMBL/GenBank/DDBJ databases">
        <authorList>
            <person name="Kleinhagauer T."/>
            <person name="Glaeser S.P."/>
            <person name="Spergser J."/>
            <person name="Ruckert C."/>
            <person name="Kaempfer P."/>
            <person name="Busse H.-J."/>
        </authorList>
    </citation>
    <scope>NUCLEOTIDE SEQUENCE [LARGE SCALE GENOMIC DNA]</scope>
    <source>
        <strain evidence="8 9">200CH</strain>
    </source>
</reference>
<keyword evidence="4 5" id="KW-0963">Cytoplasm</keyword>
<dbReference type="Pfam" id="PF02631">
    <property type="entry name" value="RecX_HTH2"/>
    <property type="match status" value="1"/>
</dbReference>
<evidence type="ECO:0000259" key="7">
    <source>
        <dbReference type="Pfam" id="PF21982"/>
    </source>
</evidence>
<feature type="domain" description="RecX second three-helical" evidence="6">
    <location>
        <begin position="88"/>
        <end position="129"/>
    </location>
</feature>
<dbReference type="EMBL" id="CP033896">
    <property type="protein sequence ID" value="AZA13784.1"/>
    <property type="molecule type" value="Genomic_DNA"/>
</dbReference>
<comment type="function">
    <text evidence="5">Modulates RecA activity.</text>
</comment>
<evidence type="ECO:0000256" key="1">
    <source>
        <dbReference type="ARBA" id="ARBA00004496"/>
    </source>
</evidence>
<gene>
    <name evidence="5 8" type="primary">recX</name>
    <name evidence="8" type="ORF">CCHOA_06960</name>
</gene>
<feature type="domain" description="RecX first three-helical" evidence="7">
    <location>
        <begin position="43"/>
        <end position="79"/>
    </location>
</feature>
<proteinExistence type="inferred from homology"/>
<dbReference type="KEGG" id="ccho:CCHOA_06960"/>
<evidence type="ECO:0000313" key="9">
    <source>
        <dbReference type="Proteomes" id="UP000269019"/>
    </source>
</evidence>